<name>A0A8H5LMZ8_9AGAR</name>
<proteinExistence type="predicted"/>
<dbReference type="AlphaFoldDB" id="A0A8H5LMZ8"/>
<dbReference type="Proteomes" id="UP000518752">
    <property type="component" value="Unassembled WGS sequence"/>
</dbReference>
<sequence length="115" mass="12515">MAVSPLRLLAQIITDSIDTIENRLADASTSFPSLDEPMDPTSKVESILVEPDMSRATSHIVAAAAQLMATVRQPVQTIMDDALAASAWQLNRYICHLRISPSEPVSSLLVYQSGY</sequence>
<evidence type="ECO:0000313" key="1">
    <source>
        <dbReference type="EMBL" id="KAF5363098.1"/>
    </source>
</evidence>
<dbReference type="EMBL" id="JAACJN010000191">
    <property type="protein sequence ID" value="KAF5363098.1"/>
    <property type="molecule type" value="Genomic_DNA"/>
</dbReference>
<reference evidence="1 2" key="1">
    <citation type="journal article" date="2020" name="ISME J.">
        <title>Uncovering the hidden diversity of litter-decomposition mechanisms in mushroom-forming fungi.</title>
        <authorList>
            <person name="Floudas D."/>
            <person name="Bentzer J."/>
            <person name="Ahren D."/>
            <person name="Johansson T."/>
            <person name="Persson P."/>
            <person name="Tunlid A."/>
        </authorList>
    </citation>
    <scope>NUCLEOTIDE SEQUENCE [LARGE SCALE GENOMIC DNA]</scope>
    <source>
        <strain evidence="1 2">CBS 406.79</strain>
    </source>
</reference>
<evidence type="ECO:0000313" key="2">
    <source>
        <dbReference type="Proteomes" id="UP000518752"/>
    </source>
</evidence>
<gene>
    <name evidence="1" type="ORF">D9757_012044</name>
</gene>
<comment type="caution">
    <text evidence="1">The sequence shown here is derived from an EMBL/GenBank/DDBJ whole genome shotgun (WGS) entry which is preliminary data.</text>
</comment>
<accession>A0A8H5LMZ8</accession>
<keyword evidence="2" id="KW-1185">Reference proteome</keyword>
<protein>
    <submittedName>
        <fullName evidence="1">Uncharacterized protein</fullName>
    </submittedName>
</protein>
<organism evidence="1 2">
    <name type="scientific">Collybiopsis confluens</name>
    <dbReference type="NCBI Taxonomy" id="2823264"/>
    <lineage>
        <taxon>Eukaryota</taxon>
        <taxon>Fungi</taxon>
        <taxon>Dikarya</taxon>
        <taxon>Basidiomycota</taxon>
        <taxon>Agaricomycotina</taxon>
        <taxon>Agaricomycetes</taxon>
        <taxon>Agaricomycetidae</taxon>
        <taxon>Agaricales</taxon>
        <taxon>Marasmiineae</taxon>
        <taxon>Omphalotaceae</taxon>
        <taxon>Collybiopsis</taxon>
    </lineage>
</organism>
<dbReference type="OrthoDB" id="3057817at2759"/>